<keyword evidence="3" id="KW-1185">Reference proteome</keyword>
<dbReference type="EMBL" id="QPJY01000014">
    <property type="protein sequence ID" value="RCX24875.1"/>
    <property type="molecule type" value="Genomic_DNA"/>
</dbReference>
<proteinExistence type="predicted"/>
<dbReference type="SUPFAM" id="SSF53474">
    <property type="entry name" value="alpha/beta-Hydrolases"/>
    <property type="match status" value="1"/>
</dbReference>
<dbReference type="AlphaFoldDB" id="A0A369BV47"/>
<dbReference type="PANTHER" id="PTHR12277">
    <property type="entry name" value="ALPHA/BETA HYDROLASE DOMAIN-CONTAINING PROTEIN"/>
    <property type="match status" value="1"/>
</dbReference>
<sequence length="284" mass="31126">MRWWHLLLLPATAYGAVVLWIALTQPRLLYLPDLPARDLTTTPDQAGLAWEPVRLATADGFGLGAWYLPAEGADTALLFLHGNAGNRGHRLDSLRLFHDLGLAVLILDYRGYGDSEGEPSEAGTRHDARAGWEHLVGTRGFEPGRVVLFGRSLGGAVAARLAADLAAAATPPRALILESTFTSVPDLGAELYPWLPVRLISRLRYDTLGLMARIDVPVLVVHSREDEIIPFAHGERLYTAAREPKRFLTLHGSHNTGYHLGRAAYRAGLAAFLDALRDRPARPR</sequence>
<accession>A0A369BV47</accession>
<dbReference type="InterPro" id="IPR022742">
    <property type="entry name" value="Hydrolase_4"/>
</dbReference>
<gene>
    <name evidence="2" type="ORF">DFQ59_11431</name>
</gene>
<feature type="domain" description="Serine aminopeptidase S33" evidence="1">
    <location>
        <begin position="74"/>
        <end position="187"/>
    </location>
</feature>
<evidence type="ECO:0000313" key="2">
    <source>
        <dbReference type="EMBL" id="RCX24875.1"/>
    </source>
</evidence>
<dbReference type="PANTHER" id="PTHR12277:SF81">
    <property type="entry name" value="PROTEIN ABHD13"/>
    <property type="match status" value="1"/>
</dbReference>
<reference evidence="2 3" key="1">
    <citation type="submission" date="2018-07" db="EMBL/GenBank/DDBJ databases">
        <title>Genomic Encyclopedia of Type Strains, Phase IV (KMG-IV): sequencing the most valuable type-strain genomes for metagenomic binning, comparative biology and taxonomic classification.</title>
        <authorList>
            <person name="Goeker M."/>
        </authorList>
    </citation>
    <scope>NUCLEOTIDE SEQUENCE [LARGE SCALE GENOMIC DNA]</scope>
    <source>
        <strain evidence="2 3">DSM 26407</strain>
    </source>
</reference>
<evidence type="ECO:0000259" key="1">
    <source>
        <dbReference type="Pfam" id="PF12146"/>
    </source>
</evidence>
<dbReference type="Proteomes" id="UP000252707">
    <property type="component" value="Unassembled WGS sequence"/>
</dbReference>
<dbReference type="OrthoDB" id="9798884at2"/>
<evidence type="ECO:0000313" key="3">
    <source>
        <dbReference type="Proteomes" id="UP000252707"/>
    </source>
</evidence>
<dbReference type="InterPro" id="IPR029058">
    <property type="entry name" value="AB_hydrolase_fold"/>
</dbReference>
<name>A0A369BV47_9GAMM</name>
<organism evidence="2 3">
    <name type="scientific">Thioalbus denitrificans</name>
    <dbReference type="NCBI Taxonomy" id="547122"/>
    <lineage>
        <taxon>Bacteria</taxon>
        <taxon>Pseudomonadati</taxon>
        <taxon>Pseudomonadota</taxon>
        <taxon>Gammaproteobacteria</taxon>
        <taxon>Chromatiales</taxon>
        <taxon>Ectothiorhodospiraceae</taxon>
        <taxon>Thioalbus</taxon>
    </lineage>
</organism>
<dbReference type="RefSeq" id="WP_114281076.1">
    <property type="nucleotide sequence ID" value="NZ_QPJY01000014.1"/>
</dbReference>
<dbReference type="Gene3D" id="3.40.50.1820">
    <property type="entry name" value="alpha/beta hydrolase"/>
    <property type="match status" value="1"/>
</dbReference>
<comment type="caution">
    <text evidence="2">The sequence shown here is derived from an EMBL/GenBank/DDBJ whole genome shotgun (WGS) entry which is preliminary data.</text>
</comment>
<protein>
    <recommendedName>
        <fullName evidence="1">Serine aminopeptidase S33 domain-containing protein</fullName>
    </recommendedName>
</protein>
<dbReference type="Pfam" id="PF12146">
    <property type="entry name" value="Hydrolase_4"/>
    <property type="match status" value="1"/>
</dbReference>